<feature type="chain" id="PRO_5041916686" evidence="1">
    <location>
        <begin position="28"/>
        <end position="160"/>
    </location>
</feature>
<keyword evidence="1" id="KW-0732">Signal</keyword>
<gene>
    <name evidence="2" type="ORF">L210DRAFT_3505625</name>
</gene>
<evidence type="ECO:0000313" key="3">
    <source>
        <dbReference type="Proteomes" id="UP001194468"/>
    </source>
</evidence>
<keyword evidence="3" id="KW-1185">Reference proteome</keyword>
<dbReference type="Proteomes" id="UP001194468">
    <property type="component" value="Unassembled WGS sequence"/>
</dbReference>
<comment type="caution">
    <text evidence="2">The sequence shown here is derived from an EMBL/GenBank/DDBJ whole genome shotgun (WGS) entry which is preliminary data.</text>
</comment>
<protein>
    <submittedName>
        <fullName evidence="2">Uncharacterized protein</fullName>
    </submittedName>
</protein>
<evidence type="ECO:0000256" key="1">
    <source>
        <dbReference type="SAM" id="SignalP"/>
    </source>
</evidence>
<proteinExistence type="predicted"/>
<evidence type="ECO:0000313" key="2">
    <source>
        <dbReference type="EMBL" id="KAF8436858.1"/>
    </source>
</evidence>
<organism evidence="2 3">
    <name type="scientific">Boletus edulis BED1</name>
    <dbReference type="NCBI Taxonomy" id="1328754"/>
    <lineage>
        <taxon>Eukaryota</taxon>
        <taxon>Fungi</taxon>
        <taxon>Dikarya</taxon>
        <taxon>Basidiomycota</taxon>
        <taxon>Agaricomycotina</taxon>
        <taxon>Agaricomycetes</taxon>
        <taxon>Agaricomycetidae</taxon>
        <taxon>Boletales</taxon>
        <taxon>Boletineae</taxon>
        <taxon>Boletaceae</taxon>
        <taxon>Boletoideae</taxon>
        <taxon>Boletus</taxon>
    </lineage>
</organism>
<sequence>MLTTISGHVSFTHFLLLYLKTILPGKQMFDQSGQEYSIPNGVELSGGPVRSLDHIAFQGDVKGPDCILAKLTVVRHVEVVVMVFGVKMWPRACFCLFLFVATPDLDTFVFIPLHLGTLAPYEAYKAVYNVIYTYNSGTLHILFALETCEWEAADMDVYVP</sequence>
<feature type="signal peptide" evidence="1">
    <location>
        <begin position="1"/>
        <end position="27"/>
    </location>
</feature>
<reference evidence="2" key="2">
    <citation type="journal article" date="2020" name="Nat. Commun.">
        <title>Large-scale genome sequencing of mycorrhizal fungi provides insights into the early evolution of symbiotic traits.</title>
        <authorList>
            <person name="Miyauchi S."/>
            <person name="Kiss E."/>
            <person name="Kuo A."/>
            <person name="Drula E."/>
            <person name="Kohler A."/>
            <person name="Sanchez-Garcia M."/>
            <person name="Morin E."/>
            <person name="Andreopoulos B."/>
            <person name="Barry K.W."/>
            <person name="Bonito G."/>
            <person name="Buee M."/>
            <person name="Carver A."/>
            <person name="Chen C."/>
            <person name="Cichocki N."/>
            <person name="Clum A."/>
            <person name="Culley D."/>
            <person name="Crous P.W."/>
            <person name="Fauchery L."/>
            <person name="Girlanda M."/>
            <person name="Hayes R.D."/>
            <person name="Keri Z."/>
            <person name="LaButti K."/>
            <person name="Lipzen A."/>
            <person name="Lombard V."/>
            <person name="Magnuson J."/>
            <person name="Maillard F."/>
            <person name="Murat C."/>
            <person name="Nolan M."/>
            <person name="Ohm R.A."/>
            <person name="Pangilinan J."/>
            <person name="Pereira M.F."/>
            <person name="Perotto S."/>
            <person name="Peter M."/>
            <person name="Pfister S."/>
            <person name="Riley R."/>
            <person name="Sitrit Y."/>
            <person name="Stielow J.B."/>
            <person name="Szollosi G."/>
            <person name="Zifcakova L."/>
            <person name="Stursova M."/>
            <person name="Spatafora J.W."/>
            <person name="Tedersoo L."/>
            <person name="Vaario L.M."/>
            <person name="Yamada A."/>
            <person name="Yan M."/>
            <person name="Wang P."/>
            <person name="Xu J."/>
            <person name="Bruns T."/>
            <person name="Baldrian P."/>
            <person name="Vilgalys R."/>
            <person name="Dunand C."/>
            <person name="Henrissat B."/>
            <person name="Grigoriev I.V."/>
            <person name="Hibbett D."/>
            <person name="Nagy L.G."/>
            <person name="Martin F.M."/>
        </authorList>
    </citation>
    <scope>NUCLEOTIDE SEQUENCE</scope>
    <source>
        <strain evidence="2">BED1</strain>
    </source>
</reference>
<dbReference type="EMBL" id="WHUW01000020">
    <property type="protein sequence ID" value="KAF8436858.1"/>
    <property type="molecule type" value="Genomic_DNA"/>
</dbReference>
<reference evidence="2" key="1">
    <citation type="submission" date="2019-10" db="EMBL/GenBank/DDBJ databases">
        <authorList>
            <consortium name="DOE Joint Genome Institute"/>
            <person name="Kuo A."/>
            <person name="Miyauchi S."/>
            <person name="Kiss E."/>
            <person name="Drula E."/>
            <person name="Kohler A."/>
            <person name="Sanchez-Garcia M."/>
            <person name="Andreopoulos B."/>
            <person name="Barry K.W."/>
            <person name="Bonito G."/>
            <person name="Buee M."/>
            <person name="Carver A."/>
            <person name="Chen C."/>
            <person name="Cichocki N."/>
            <person name="Clum A."/>
            <person name="Culley D."/>
            <person name="Crous P.W."/>
            <person name="Fauchery L."/>
            <person name="Girlanda M."/>
            <person name="Hayes R."/>
            <person name="Keri Z."/>
            <person name="LaButti K."/>
            <person name="Lipzen A."/>
            <person name="Lombard V."/>
            <person name="Magnuson J."/>
            <person name="Maillard F."/>
            <person name="Morin E."/>
            <person name="Murat C."/>
            <person name="Nolan M."/>
            <person name="Ohm R."/>
            <person name="Pangilinan J."/>
            <person name="Pereira M."/>
            <person name="Perotto S."/>
            <person name="Peter M."/>
            <person name="Riley R."/>
            <person name="Sitrit Y."/>
            <person name="Stielow B."/>
            <person name="Szollosi G."/>
            <person name="Zifcakova L."/>
            <person name="Stursova M."/>
            <person name="Spatafora J.W."/>
            <person name="Tedersoo L."/>
            <person name="Vaario L.-M."/>
            <person name="Yamada A."/>
            <person name="Yan M."/>
            <person name="Wang P."/>
            <person name="Xu J."/>
            <person name="Bruns T."/>
            <person name="Baldrian P."/>
            <person name="Vilgalys R."/>
            <person name="Henrissat B."/>
            <person name="Grigoriev I.V."/>
            <person name="Hibbett D."/>
            <person name="Nagy L.G."/>
            <person name="Martin F.M."/>
        </authorList>
    </citation>
    <scope>NUCLEOTIDE SEQUENCE</scope>
    <source>
        <strain evidence="2">BED1</strain>
    </source>
</reference>
<name>A0AAD4GCW5_BOLED</name>
<dbReference type="AlphaFoldDB" id="A0AAD4GCW5"/>
<accession>A0AAD4GCW5</accession>